<dbReference type="AlphaFoldDB" id="A0A067MXH9"/>
<organism evidence="6 7">
    <name type="scientific">Botryobasidium botryosum (strain FD-172 SS1)</name>
    <dbReference type="NCBI Taxonomy" id="930990"/>
    <lineage>
        <taxon>Eukaryota</taxon>
        <taxon>Fungi</taxon>
        <taxon>Dikarya</taxon>
        <taxon>Basidiomycota</taxon>
        <taxon>Agaricomycotina</taxon>
        <taxon>Agaricomycetes</taxon>
        <taxon>Cantharellales</taxon>
        <taxon>Botryobasidiaceae</taxon>
        <taxon>Botryobasidium</taxon>
    </lineage>
</organism>
<dbReference type="STRING" id="930990.A0A067MXH9"/>
<accession>A0A067MXH9</accession>
<keyword evidence="2" id="KW-0812">Transmembrane</keyword>
<evidence type="ECO:0000256" key="1">
    <source>
        <dbReference type="ARBA" id="ARBA00004370"/>
    </source>
</evidence>
<dbReference type="EMBL" id="KL198018">
    <property type="protein sequence ID" value="KDQ20304.1"/>
    <property type="molecule type" value="Genomic_DNA"/>
</dbReference>
<reference evidence="7" key="1">
    <citation type="journal article" date="2014" name="Proc. Natl. Acad. Sci. U.S.A.">
        <title>Extensive sampling of basidiomycete genomes demonstrates inadequacy of the white-rot/brown-rot paradigm for wood decay fungi.</title>
        <authorList>
            <person name="Riley R."/>
            <person name="Salamov A.A."/>
            <person name="Brown D.W."/>
            <person name="Nagy L.G."/>
            <person name="Floudas D."/>
            <person name="Held B.W."/>
            <person name="Levasseur A."/>
            <person name="Lombard V."/>
            <person name="Morin E."/>
            <person name="Otillar R."/>
            <person name="Lindquist E.A."/>
            <person name="Sun H."/>
            <person name="LaButti K.M."/>
            <person name="Schmutz J."/>
            <person name="Jabbour D."/>
            <person name="Luo H."/>
            <person name="Baker S.E."/>
            <person name="Pisabarro A.G."/>
            <person name="Walton J.D."/>
            <person name="Blanchette R.A."/>
            <person name="Henrissat B."/>
            <person name="Martin F."/>
            <person name="Cullen D."/>
            <person name="Hibbett D.S."/>
            <person name="Grigoriev I.V."/>
        </authorList>
    </citation>
    <scope>NUCLEOTIDE SEQUENCE [LARGE SCALE GENOMIC DNA]</scope>
    <source>
        <strain evidence="7">FD-172 SS1</strain>
    </source>
</reference>
<evidence type="ECO:0000313" key="6">
    <source>
        <dbReference type="EMBL" id="KDQ20304.1"/>
    </source>
</evidence>
<name>A0A067MXH9_BOTB1</name>
<evidence type="ECO:0000256" key="2">
    <source>
        <dbReference type="ARBA" id="ARBA00022692"/>
    </source>
</evidence>
<dbReference type="InParanoid" id="A0A067MXH9"/>
<keyword evidence="3" id="KW-1133">Transmembrane helix</keyword>
<evidence type="ECO:0000256" key="3">
    <source>
        <dbReference type="ARBA" id="ARBA00022989"/>
    </source>
</evidence>
<gene>
    <name evidence="6" type="ORF">BOTBODRAFT_632893</name>
</gene>
<feature type="domain" description="Armadillo-like helical" evidence="5">
    <location>
        <begin position="281"/>
        <end position="499"/>
    </location>
</feature>
<evidence type="ECO:0000256" key="4">
    <source>
        <dbReference type="ARBA" id="ARBA00023136"/>
    </source>
</evidence>
<protein>
    <recommendedName>
        <fullName evidence="5">Armadillo-like helical domain-containing protein</fullName>
    </recommendedName>
</protein>
<sequence>MEVFAGGIDASDAVFTELIATIDDTMKDREAPVSIRHRTLQLALTAVCGIGQSNPGAYFLRRNLFPTLVSMVTSPETQHITFEAMLLLALLSTFHKSDAANLNPYLRAIQDCVDQDFMTRICWTASYAGDAAVKSYRAIADDTPPTFTSSIGSLVSSSLLRSEQPWTPIEATAVLLPIYEYLGMNPMFCAVFLRPFSEPRDAKAPAPPRAISPLPHTLLVLSSYTLTHASSTASPRALAYAQLSLNMLLVCAENGEIMRAFCQPAEGEIRLCRQRLPLLPPGRSSRPLACVLLDCLTLWLRHNLQKRLEVTAYDTCLRTVHRILSFLQTERIRLEHHWEELWQGILGLMEFLPSRVDTIKSIRGSYELVQLAVVVLAFAISSDFFPAPKGLHQLVVSIKPGYEIVRSSATILKQRELLAALKVPLPESRRDVEGQAQRVDVTLQAIEKMIKYYGDKLAESKARSAADYLRVISREIDKDGVRGFESVQPEEPSKKRGDSKADVNFTRWACEDGMALMAVG</sequence>
<dbReference type="HOGENOM" id="CLU_029861_1_0_1"/>
<proteinExistence type="predicted"/>
<dbReference type="FunCoup" id="A0A067MXH9">
    <property type="interactions" value="493"/>
</dbReference>
<dbReference type="GO" id="GO:0016020">
    <property type="term" value="C:membrane"/>
    <property type="evidence" value="ECO:0007669"/>
    <property type="project" value="UniProtKB-SubCell"/>
</dbReference>
<evidence type="ECO:0000313" key="7">
    <source>
        <dbReference type="Proteomes" id="UP000027195"/>
    </source>
</evidence>
<comment type="subcellular location">
    <subcellularLocation>
        <location evidence="1">Membrane</location>
    </subcellularLocation>
</comment>
<evidence type="ECO:0000259" key="5">
    <source>
        <dbReference type="SMART" id="SM01158"/>
    </source>
</evidence>
<dbReference type="PANTHER" id="PTHR13608:SF3">
    <property type="entry name" value="ARMADILLO-LIKE HELICAL DOMAIN-CONTAINING PROTEIN 3"/>
    <property type="match status" value="1"/>
</dbReference>
<dbReference type="Pfam" id="PF08427">
    <property type="entry name" value="ARMH3_C"/>
    <property type="match status" value="1"/>
</dbReference>
<keyword evidence="7" id="KW-1185">Reference proteome</keyword>
<dbReference type="OrthoDB" id="2012278at2759"/>
<dbReference type="Proteomes" id="UP000027195">
    <property type="component" value="Unassembled WGS sequence"/>
</dbReference>
<dbReference type="GO" id="GO:0005829">
    <property type="term" value="C:cytosol"/>
    <property type="evidence" value="ECO:0007669"/>
    <property type="project" value="TreeGrafter"/>
</dbReference>
<dbReference type="PANTHER" id="PTHR13608">
    <property type="entry name" value="ARMADILLO-LIKE HELICAL DOMAIN-CONTAINING PROTEIN 3"/>
    <property type="match status" value="1"/>
</dbReference>
<dbReference type="InterPro" id="IPR013636">
    <property type="entry name" value="ARMH3_C"/>
</dbReference>
<dbReference type="SMART" id="SM01158">
    <property type="entry name" value="DUF1741"/>
    <property type="match status" value="1"/>
</dbReference>
<dbReference type="InterPro" id="IPR039868">
    <property type="entry name" value="ARMD3-like"/>
</dbReference>
<keyword evidence="4" id="KW-0472">Membrane</keyword>